<feature type="transmembrane region" description="Helical" evidence="1">
    <location>
        <begin position="72"/>
        <end position="91"/>
    </location>
</feature>
<comment type="caution">
    <text evidence="3">The sequence shown here is derived from an EMBL/GenBank/DDBJ whole genome shotgun (WGS) entry which is preliminary data.</text>
</comment>
<dbReference type="EMBL" id="VOAH01000005">
    <property type="protein sequence ID" value="TVP40876.1"/>
    <property type="molecule type" value="Genomic_DNA"/>
</dbReference>
<evidence type="ECO:0000259" key="2">
    <source>
        <dbReference type="PROSITE" id="PS50850"/>
    </source>
</evidence>
<proteinExistence type="predicted"/>
<dbReference type="InterPro" id="IPR011701">
    <property type="entry name" value="MFS"/>
</dbReference>
<accession>A0A557SW97</accession>
<evidence type="ECO:0000256" key="1">
    <source>
        <dbReference type="SAM" id="Phobius"/>
    </source>
</evidence>
<keyword evidence="1" id="KW-0812">Transmembrane</keyword>
<dbReference type="Pfam" id="PF07690">
    <property type="entry name" value="MFS_1"/>
    <property type="match status" value="1"/>
</dbReference>
<evidence type="ECO:0000313" key="4">
    <source>
        <dbReference type="Proteomes" id="UP000315289"/>
    </source>
</evidence>
<keyword evidence="1" id="KW-1133">Transmembrane helix</keyword>
<gene>
    <name evidence="3" type="ORF">NARC_50057</name>
</gene>
<feature type="transmembrane region" description="Helical" evidence="1">
    <location>
        <begin position="159"/>
        <end position="181"/>
    </location>
</feature>
<dbReference type="SUPFAM" id="SSF103473">
    <property type="entry name" value="MFS general substrate transporter"/>
    <property type="match status" value="1"/>
</dbReference>
<dbReference type="PANTHER" id="PTHR23518:SF2">
    <property type="entry name" value="MAJOR FACILITATOR SUPERFAMILY TRANSPORTER"/>
    <property type="match status" value="1"/>
</dbReference>
<reference evidence="3 4" key="1">
    <citation type="journal article" date="2019" name="Front. Microbiol.">
        <title>Ammonia Oxidation by the Arctic Terrestrial Thaumarchaeote Candidatus Nitrosocosmicus arcticus Is Stimulated by Increasing Temperatures.</title>
        <authorList>
            <person name="Alves R.J.E."/>
            <person name="Kerou M."/>
            <person name="Zappe A."/>
            <person name="Bittner R."/>
            <person name="Abby S.S."/>
            <person name="Schmidt H.A."/>
            <person name="Pfeifer K."/>
            <person name="Schleper C."/>
        </authorList>
    </citation>
    <scope>NUCLEOTIDE SEQUENCE [LARGE SCALE GENOMIC DNA]</scope>
    <source>
        <strain evidence="3 4">Kfb</strain>
    </source>
</reference>
<keyword evidence="4" id="KW-1185">Reference proteome</keyword>
<name>A0A557SW97_9ARCH</name>
<evidence type="ECO:0000313" key="3">
    <source>
        <dbReference type="EMBL" id="TVP40876.1"/>
    </source>
</evidence>
<dbReference type="InterPro" id="IPR020846">
    <property type="entry name" value="MFS_dom"/>
</dbReference>
<feature type="transmembrane region" description="Helical" evidence="1">
    <location>
        <begin position="97"/>
        <end position="114"/>
    </location>
</feature>
<organism evidence="3 4">
    <name type="scientific">Candidatus Nitrosocosmicus arcticus</name>
    <dbReference type="NCBI Taxonomy" id="2035267"/>
    <lineage>
        <taxon>Archaea</taxon>
        <taxon>Nitrososphaerota</taxon>
        <taxon>Nitrososphaeria</taxon>
        <taxon>Nitrososphaerales</taxon>
        <taxon>Nitrososphaeraceae</taxon>
        <taxon>Candidatus Nitrosocosmicus</taxon>
    </lineage>
</organism>
<keyword evidence="1" id="KW-0472">Membrane</keyword>
<dbReference type="Proteomes" id="UP000315289">
    <property type="component" value="Unassembled WGS sequence"/>
</dbReference>
<feature type="transmembrane region" description="Helical" evidence="1">
    <location>
        <begin position="134"/>
        <end position="153"/>
    </location>
</feature>
<feature type="transmembrane region" description="Helical" evidence="1">
    <location>
        <begin position="7"/>
        <end position="29"/>
    </location>
</feature>
<feature type="domain" description="Major facilitator superfamily (MFS) profile" evidence="2">
    <location>
        <begin position="1"/>
        <end position="193"/>
    </location>
</feature>
<sequence length="193" mass="21070">MLKETRPFVVLTIITGVFSPGAFNFSFILLRASELGVDQRFIPIVYAVINVSHTIMGIPAGILADKMGKEKVVLISYGIFAISSILVVVSINNMSYAYVLAGVFGLYVGISETVQRAIIPRYVTSELRGTSYGLYSLVTGVCFFASNITFGFLWDNYSIYMAVTYSASLSISAIIGMTVFIKSYTVANNKNIT</sequence>
<dbReference type="OrthoDB" id="117970at2157"/>
<dbReference type="Gene3D" id="1.20.1250.20">
    <property type="entry name" value="MFS general substrate transporter like domains"/>
    <property type="match status" value="1"/>
</dbReference>
<dbReference type="PROSITE" id="PS50850">
    <property type="entry name" value="MFS"/>
    <property type="match status" value="1"/>
</dbReference>
<dbReference type="InterPro" id="IPR036259">
    <property type="entry name" value="MFS_trans_sf"/>
</dbReference>
<dbReference type="PANTHER" id="PTHR23518">
    <property type="entry name" value="C-METHYLTRANSFERASE"/>
    <property type="match status" value="1"/>
</dbReference>
<dbReference type="GO" id="GO:0022857">
    <property type="term" value="F:transmembrane transporter activity"/>
    <property type="evidence" value="ECO:0007669"/>
    <property type="project" value="InterPro"/>
</dbReference>
<feature type="transmembrane region" description="Helical" evidence="1">
    <location>
        <begin position="41"/>
        <end position="60"/>
    </location>
</feature>
<protein>
    <submittedName>
        <fullName evidence="3">Major facilitator superfamily MFS-1</fullName>
    </submittedName>
</protein>
<dbReference type="AlphaFoldDB" id="A0A557SW97"/>
<dbReference type="RefSeq" id="WP_186434104.1">
    <property type="nucleotide sequence ID" value="NZ_ML675581.1"/>
</dbReference>